<evidence type="ECO:0000313" key="2">
    <source>
        <dbReference type="EMBL" id="MEJ2889093.1"/>
    </source>
</evidence>
<keyword evidence="2" id="KW-0378">Hydrolase</keyword>
<reference evidence="2 3" key="1">
    <citation type="submission" date="2024-03" db="EMBL/GenBank/DDBJ databases">
        <title>Actinomycetospora sp. OC33-EN06, a novel actinomycete isolated from wild orchid (Aerides multiflora).</title>
        <authorList>
            <person name="Suriyachadkun C."/>
        </authorList>
    </citation>
    <scope>NUCLEOTIDE SEQUENCE [LARGE SCALE GENOMIC DNA]</scope>
    <source>
        <strain evidence="2 3">OC33-EN06</strain>
    </source>
</reference>
<proteinExistence type="predicted"/>
<dbReference type="InterPro" id="IPR029058">
    <property type="entry name" value="AB_hydrolase_fold"/>
</dbReference>
<organism evidence="2 3">
    <name type="scientific">Actinomycetospora aeridis</name>
    <dbReference type="NCBI Taxonomy" id="3129231"/>
    <lineage>
        <taxon>Bacteria</taxon>
        <taxon>Bacillati</taxon>
        <taxon>Actinomycetota</taxon>
        <taxon>Actinomycetes</taxon>
        <taxon>Pseudonocardiales</taxon>
        <taxon>Pseudonocardiaceae</taxon>
        <taxon>Actinomycetospora</taxon>
    </lineage>
</organism>
<dbReference type="EMBL" id="JBBEGL010000006">
    <property type="protein sequence ID" value="MEJ2889093.1"/>
    <property type="molecule type" value="Genomic_DNA"/>
</dbReference>
<gene>
    <name evidence="2" type="ORF">WCD41_21715</name>
</gene>
<keyword evidence="3" id="KW-1185">Reference proteome</keyword>
<feature type="domain" description="AB hydrolase-1" evidence="1">
    <location>
        <begin position="154"/>
        <end position="362"/>
    </location>
</feature>
<accession>A0ABU8N9W3</accession>
<dbReference type="InterPro" id="IPR000073">
    <property type="entry name" value="AB_hydrolase_1"/>
</dbReference>
<dbReference type="Pfam" id="PF00561">
    <property type="entry name" value="Abhydrolase_1"/>
    <property type="match status" value="1"/>
</dbReference>
<name>A0ABU8N9W3_9PSEU</name>
<dbReference type="PANTHER" id="PTHR36837">
    <property type="entry name" value="POLY(3-HYDROXYALKANOATE) POLYMERASE SUBUNIT PHAC"/>
    <property type="match status" value="1"/>
</dbReference>
<evidence type="ECO:0000313" key="3">
    <source>
        <dbReference type="Proteomes" id="UP001370100"/>
    </source>
</evidence>
<dbReference type="Gene3D" id="3.40.50.1820">
    <property type="entry name" value="alpha/beta hydrolase"/>
    <property type="match status" value="1"/>
</dbReference>
<sequence length="386" mass="41003">MSAAPQPDDTAATGTDAAAPAARGGLPALAGLAGLPTQTVARAWGNVRDWATHGHLADTRRMPRLPIHLGDGYTVHRYEPTAPVDPALAPLLLVPPLGAPDFAFDLRRGASLVEDLLATGREIFIVTYDATGRAAGRRGLELWVDEIVPAALFAIADRHADQPVHLAGWSLGGLFTLLAAASGVSGAPIRSVTAFASPVDVSAVPLVAPFRSVAEYTGGRVFSAAYRTLGSFPATAVKWAFQLTSVERYLTKPVTLATHLDDRELLEQIEAVDTLMANMTAYPGRAFGQLYHHVIRGNDLAQDELRLAGRPVRLADVDVPVLLIAGADDVIAPVAAVERATELLTASPDLRFVVRPGGHLGVLAGRRARENSWSDLQAFLADHDRE</sequence>
<dbReference type="PANTHER" id="PTHR36837:SF2">
    <property type="entry name" value="POLY(3-HYDROXYALKANOATE) POLYMERASE SUBUNIT PHAC"/>
    <property type="match status" value="1"/>
</dbReference>
<protein>
    <submittedName>
        <fullName evidence="2">Alpha/beta fold hydrolase</fullName>
    </submittedName>
</protein>
<comment type="caution">
    <text evidence="2">The sequence shown here is derived from an EMBL/GenBank/DDBJ whole genome shotgun (WGS) entry which is preliminary data.</text>
</comment>
<dbReference type="InterPro" id="IPR051321">
    <property type="entry name" value="PHA/PHB_synthase"/>
</dbReference>
<dbReference type="Proteomes" id="UP001370100">
    <property type="component" value="Unassembled WGS sequence"/>
</dbReference>
<evidence type="ECO:0000259" key="1">
    <source>
        <dbReference type="Pfam" id="PF00561"/>
    </source>
</evidence>
<dbReference type="GO" id="GO:0016787">
    <property type="term" value="F:hydrolase activity"/>
    <property type="evidence" value="ECO:0007669"/>
    <property type="project" value="UniProtKB-KW"/>
</dbReference>
<dbReference type="RefSeq" id="WP_337716316.1">
    <property type="nucleotide sequence ID" value="NZ_JBBEGL010000006.1"/>
</dbReference>
<dbReference type="SUPFAM" id="SSF53474">
    <property type="entry name" value="alpha/beta-Hydrolases"/>
    <property type="match status" value="1"/>
</dbReference>